<protein>
    <recommendedName>
        <fullName evidence="2">TPM domain-containing protein</fullName>
    </recommendedName>
</protein>
<dbReference type="STRING" id="760142.Hipma_0764"/>
<reference evidence="4" key="2">
    <citation type="submission" date="2011-03" db="EMBL/GenBank/DDBJ databases">
        <title>The complete genome of Hippea maritima DSM 10411.</title>
        <authorList>
            <consortium name="US DOE Joint Genome Institute (JGI-PGF)"/>
            <person name="Lucas S."/>
            <person name="Copeland A."/>
            <person name="Lapidus A."/>
            <person name="Bruce D."/>
            <person name="Goodwin L."/>
            <person name="Pitluck S."/>
            <person name="Peters L."/>
            <person name="Kyrpides N."/>
            <person name="Mavromatis K."/>
            <person name="Pagani I."/>
            <person name="Ivanova N."/>
            <person name="Mikhailova N."/>
            <person name="Lu M."/>
            <person name="Detter J.C."/>
            <person name="Tapia R."/>
            <person name="Han C."/>
            <person name="Land M."/>
            <person name="Hauser L."/>
            <person name="Markowitz V."/>
            <person name="Cheng J.-F."/>
            <person name="Hugenholtz P."/>
            <person name="Woyke T."/>
            <person name="Wu D."/>
            <person name="Spring S."/>
            <person name="Schroeder M."/>
            <person name="Brambilla E."/>
            <person name="Klenk H.-P."/>
            <person name="Eisen J.A."/>
        </authorList>
    </citation>
    <scope>NUCLEOTIDE SEQUENCE [LARGE SCALE GENOMIC DNA]</scope>
    <source>
        <strain evidence="4">ATCC 700847 / DSM 10411 / MH2</strain>
    </source>
</reference>
<evidence type="ECO:0000313" key="3">
    <source>
        <dbReference type="EMBL" id="AEA33734.1"/>
    </source>
</evidence>
<reference evidence="3 4" key="1">
    <citation type="journal article" date="2011" name="Stand. Genomic Sci.">
        <title>Complete genome sequence of the thermophilic sulfur-reducer Hippea maritima type strain (MH(2)).</title>
        <authorList>
            <person name="Huntemann M."/>
            <person name="Lu M."/>
            <person name="Nolan M."/>
            <person name="Lapidus A."/>
            <person name="Lucas S."/>
            <person name="Hammon N."/>
            <person name="Deshpande S."/>
            <person name="Cheng J.F."/>
            <person name="Tapia R."/>
            <person name="Han C."/>
            <person name="Goodwin L."/>
            <person name="Pitluck S."/>
            <person name="Liolios K."/>
            <person name="Pagani I."/>
            <person name="Ivanova N."/>
            <person name="Ovchinikova G."/>
            <person name="Pati A."/>
            <person name="Chen A."/>
            <person name="Palaniappan K."/>
            <person name="Land M."/>
            <person name="Hauser L."/>
            <person name="Jeffries C.D."/>
            <person name="Detter J.C."/>
            <person name="Brambilla E.M."/>
            <person name="Rohde M."/>
            <person name="Spring S."/>
            <person name="Goker M."/>
            <person name="Woyke T."/>
            <person name="Bristow J."/>
            <person name="Eisen J.A."/>
            <person name="Markowitz V."/>
            <person name="Hugenholtz P."/>
            <person name="Kyrpides N.C."/>
            <person name="Klenk H.P."/>
            <person name="Mavromatis K."/>
        </authorList>
    </citation>
    <scope>NUCLEOTIDE SEQUENCE [LARGE SCALE GENOMIC DNA]</scope>
    <source>
        <strain evidence="4">ATCC 700847 / DSM 10411 / MH2</strain>
    </source>
</reference>
<organism evidence="3 4">
    <name type="scientific">Hippea maritima (strain ATCC 700847 / DSM 10411 / MH2)</name>
    <dbReference type="NCBI Taxonomy" id="760142"/>
    <lineage>
        <taxon>Bacteria</taxon>
        <taxon>Pseudomonadati</taxon>
        <taxon>Campylobacterota</taxon>
        <taxon>Desulfurellia</taxon>
        <taxon>Desulfurellales</taxon>
        <taxon>Hippeaceae</taxon>
        <taxon>Hippea</taxon>
    </lineage>
</organism>
<dbReference type="InterPro" id="IPR007621">
    <property type="entry name" value="TPM_dom"/>
</dbReference>
<dbReference type="AlphaFoldDB" id="F2LVF0"/>
<sequence>MDLSRLPIRYWINVVAFIMLLGIPSFAYDIPKPVGYVNDFASVLTAQTKHKLEAVLRELEQKTGVEFAIVTIRKLDDGDIFDYSVELFEKWGIGKKGKDNGLLFLVDIGDRKLRINTGYGLEGILPDGLLGRIRDRYIIPYFKKGEYNKGILNGTMAIVGVIAKAYNVKITGYAKPKKAKGSYISLVDIILILALLFFVSPYLFPLFIGGIFGGYRSDWDSGMGSGFGGGLGGGFGGGSTGGGGVGGSW</sequence>
<evidence type="ECO:0000256" key="1">
    <source>
        <dbReference type="SAM" id="Phobius"/>
    </source>
</evidence>
<accession>F2LVF0</accession>
<dbReference type="OrthoDB" id="9810918at2"/>
<feature type="transmembrane region" description="Helical" evidence="1">
    <location>
        <begin position="150"/>
        <end position="168"/>
    </location>
</feature>
<evidence type="ECO:0000313" key="4">
    <source>
        <dbReference type="Proteomes" id="UP000008139"/>
    </source>
</evidence>
<dbReference type="KEGG" id="hmr:Hipma_0764"/>
<evidence type="ECO:0000259" key="2">
    <source>
        <dbReference type="Pfam" id="PF04536"/>
    </source>
</evidence>
<dbReference type="PANTHER" id="PTHR30373">
    <property type="entry name" value="UPF0603 PROTEIN YGCG"/>
    <property type="match status" value="1"/>
</dbReference>
<feature type="domain" description="TPM" evidence="2">
    <location>
        <begin position="37"/>
        <end position="159"/>
    </location>
</feature>
<dbReference type="Gene3D" id="3.10.310.50">
    <property type="match status" value="1"/>
</dbReference>
<dbReference type="EMBL" id="CP002606">
    <property type="protein sequence ID" value="AEA33734.1"/>
    <property type="molecule type" value="Genomic_DNA"/>
</dbReference>
<keyword evidence="1" id="KW-0472">Membrane</keyword>
<dbReference type="Proteomes" id="UP000008139">
    <property type="component" value="Chromosome"/>
</dbReference>
<keyword evidence="1" id="KW-0812">Transmembrane</keyword>
<dbReference type="Pfam" id="PF04536">
    <property type="entry name" value="TPM_phosphatase"/>
    <property type="match status" value="1"/>
</dbReference>
<name>F2LVF0_HIPMA</name>
<dbReference type="FunCoup" id="F2LVF0">
    <property type="interactions" value="18"/>
</dbReference>
<keyword evidence="4" id="KW-1185">Reference proteome</keyword>
<proteinExistence type="predicted"/>
<gene>
    <name evidence="3" type="ordered locus">Hipma_0764</name>
</gene>
<keyword evidence="1" id="KW-1133">Transmembrane helix</keyword>
<feature type="transmembrane region" description="Helical" evidence="1">
    <location>
        <begin position="189"/>
        <end position="215"/>
    </location>
</feature>
<dbReference type="eggNOG" id="COG1512">
    <property type="taxonomic scope" value="Bacteria"/>
</dbReference>
<dbReference type="InParanoid" id="F2LVF0"/>
<dbReference type="HOGENOM" id="CLU_035211_2_0_7"/>
<feature type="transmembrane region" description="Helical" evidence="1">
    <location>
        <begin position="10"/>
        <end position="28"/>
    </location>
</feature>
<dbReference type="RefSeq" id="WP_013681775.1">
    <property type="nucleotide sequence ID" value="NC_015318.1"/>
</dbReference>
<dbReference type="PANTHER" id="PTHR30373:SF2">
    <property type="entry name" value="UPF0603 PROTEIN YGCG"/>
    <property type="match status" value="1"/>
</dbReference>